<keyword evidence="6 18" id="KW-0645">Protease</keyword>
<feature type="binding site" evidence="16">
    <location>
        <position position="358"/>
    </location>
    <ligand>
        <name>Zn(2+)</name>
        <dbReference type="ChEBI" id="CHEBI:29105"/>
        <note>catalytic</note>
    </ligand>
</feature>
<dbReference type="EC" id="3.4.11.-" evidence="18"/>
<evidence type="ECO:0000256" key="5">
    <source>
        <dbReference type="ARBA" id="ARBA00022622"/>
    </source>
</evidence>
<evidence type="ECO:0000256" key="18">
    <source>
        <dbReference type="RuleBase" id="RU364040"/>
    </source>
</evidence>
<dbReference type="KEGG" id="tnl:113500723"/>
<keyword evidence="10 16" id="KW-0862">Zinc</keyword>
<evidence type="ECO:0000256" key="13">
    <source>
        <dbReference type="ARBA" id="ARBA00023180"/>
    </source>
</evidence>
<dbReference type="Pfam" id="PF01433">
    <property type="entry name" value="Peptidase_M1"/>
    <property type="match status" value="1"/>
</dbReference>
<dbReference type="InterPro" id="IPR014782">
    <property type="entry name" value="Peptidase_M1_dom"/>
</dbReference>
<dbReference type="FunFam" id="1.10.390.10:FF:000013">
    <property type="entry name" value="Aminopeptidase N"/>
    <property type="match status" value="1"/>
</dbReference>
<keyword evidence="12 18" id="KW-0472">Membrane</keyword>
<dbReference type="PANTHER" id="PTHR11533:SF301">
    <property type="entry name" value="AMINOPEPTIDASE"/>
    <property type="match status" value="1"/>
</dbReference>
<dbReference type="InterPro" id="IPR034016">
    <property type="entry name" value="M1_APN-typ"/>
</dbReference>
<evidence type="ECO:0000256" key="11">
    <source>
        <dbReference type="ARBA" id="ARBA00023049"/>
    </source>
</evidence>
<feature type="domain" description="Aminopeptidase N-like N-terminal" evidence="22">
    <location>
        <begin position="32"/>
        <end position="224"/>
    </location>
</feature>
<keyword evidence="7 16" id="KW-0479">Metal-binding</keyword>
<dbReference type="InterPro" id="IPR050344">
    <property type="entry name" value="Peptidase_M1_aminopeptidases"/>
</dbReference>
<evidence type="ECO:0000256" key="16">
    <source>
        <dbReference type="PIRSR" id="PIRSR634016-3"/>
    </source>
</evidence>
<dbReference type="GO" id="GO:0070006">
    <property type="term" value="F:metalloaminopeptidase activity"/>
    <property type="evidence" value="ECO:0007669"/>
    <property type="project" value="TreeGrafter"/>
</dbReference>
<keyword evidence="11 18" id="KW-0482">Metalloprotease</keyword>
<dbReference type="SUPFAM" id="SSF63737">
    <property type="entry name" value="Leukotriene A4 hydrolase N-terminal domain"/>
    <property type="match status" value="1"/>
</dbReference>
<dbReference type="Proteomes" id="UP000322000">
    <property type="component" value="Chromosome 14"/>
</dbReference>
<dbReference type="InterPro" id="IPR024571">
    <property type="entry name" value="ERAP1-like_C_dom"/>
</dbReference>
<dbReference type="AlphaFoldDB" id="A0A7E5WAD5"/>
<dbReference type="GO" id="GO:0005886">
    <property type="term" value="C:plasma membrane"/>
    <property type="evidence" value="ECO:0007669"/>
    <property type="project" value="UniProtKB-SubCell"/>
</dbReference>
<evidence type="ECO:0000256" key="15">
    <source>
        <dbReference type="PIRSR" id="PIRSR634016-1"/>
    </source>
</evidence>
<keyword evidence="4" id="KW-1003">Cell membrane</keyword>
<evidence type="ECO:0000256" key="1">
    <source>
        <dbReference type="ARBA" id="ARBA00004609"/>
    </source>
</evidence>
<evidence type="ECO:0000259" key="21">
    <source>
        <dbReference type="Pfam" id="PF11838"/>
    </source>
</evidence>
<dbReference type="InParanoid" id="A0A7E5WAD5"/>
<evidence type="ECO:0000256" key="4">
    <source>
        <dbReference type="ARBA" id="ARBA00022475"/>
    </source>
</evidence>
<name>A0A7E5WAD5_TRINI</name>
<keyword evidence="13" id="KW-0325">Glycoprotein</keyword>
<dbReference type="GO" id="GO:0098552">
    <property type="term" value="C:side of membrane"/>
    <property type="evidence" value="ECO:0007669"/>
    <property type="project" value="UniProtKB-KW"/>
</dbReference>
<dbReference type="FunFam" id="2.60.40.1730:FF:000013">
    <property type="entry name" value="Aminopeptidase"/>
    <property type="match status" value="1"/>
</dbReference>
<feature type="site" description="Transition state stabilizer" evidence="17">
    <location>
        <position position="422"/>
    </location>
</feature>
<keyword evidence="14" id="KW-0449">Lipoprotein</keyword>
<dbReference type="FunFam" id="2.60.40.1910:FF:000008">
    <property type="entry name" value="Aminopeptidase"/>
    <property type="match status" value="1"/>
</dbReference>
<comment type="cofactor">
    <cofactor evidence="16 18">
        <name>Zn(2+)</name>
        <dbReference type="ChEBI" id="CHEBI:29105"/>
    </cofactor>
    <text evidence="16 18">Binds 1 zinc ion per subunit.</text>
</comment>
<evidence type="ECO:0000313" key="24">
    <source>
        <dbReference type="RefSeq" id="XP_026737407.1"/>
    </source>
</evidence>
<dbReference type="CDD" id="cd09601">
    <property type="entry name" value="M1_APN-Q_like"/>
    <property type="match status" value="1"/>
</dbReference>
<dbReference type="RefSeq" id="XP_026737407.1">
    <property type="nucleotide sequence ID" value="XM_026881606.1"/>
</dbReference>
<sequence>MYRNLLAIALLCLLTDGTYSDTNYRLNTPIVPARYVLILTPYFDTGDSRAFTFDGIVNIQFTTKSNTNQIKIHSEDLNFTAADVYVGTYPGNVSLGVSTLEFDTNYTFAYINLASNLEAGVEYGLQIKYKGHLRTDLNGFYRSFYFENGVKKWLGSTQMEPTHARKAFPCFDEPELKAVFQMRIDRPANYKPSLTNTKRERSEILENGYIRDYFYPTPRMSTYLVAFLISEFTPGITITNDNREFGIYSRPEANGQTSLAFKFGREVVDALGKYFGIDYYYTNSNLQLDHVALPNFRAGAMENWGLITYREALLLYDDEESNAYFRYRVVQIIAHETTHMWFGNLVTCHWWSNTWLNEGFANYFQDYITATLDPKSGAANQLVIGSVYSAYKADSSSSSVPITNNDVNSPAEISNHFGTVTYQKAGSVIRMIHHLIQDDAFKFGLNSYLTSNSFDAGYPEKLYQGLSGGVSTFNALSSYSNTNISDIMNSWITQAGHPLLTVNINYDTETVTLTQKRFYSNSSISSNEVYKIPITYTTQLSPNFENTKPVFIMENKTHEFTIRNISQSHPWILFNVQETGLYRVNYDDHAWGIILSALKNYSNVIHPLNRAKIVNDLFALQYVDEVSFSTLLSGLEFLHKETEYSVWFAAVDGFKSLLSRFVGDVAMTQALKDLILPYLDSAISVIGYDSASDDVEFLRNRMQLLELACKLEHSGCVEKAVSLFTALKINGTKVAPSLRPVVYCTGLRKGDSSDFDFLWTRLKNSNIASEQWVIQDALGCINDEKKLISYLFSMLDPDSPIQSQDQTKPLASVLSDYEHRTVVINSLKTDYKTWSSIHPSMDTILSTVASVLRTDDDFTLFESFLASCSECNVDSLTGTKAALVNAKAVKSWSDSHKAEMLLALGGTTGSSSLAMPSLLTIILGLAGLLMSIH</sequence>
<dbReference type="InterPro" id="IPR042097">
    <property type="entry name" value="Aminopeptidase_N-like_N_sf"/>
</dbReference>
<dbReference type="GO" id="GO:0008270">
    <property type="term" value="F:zinc ion binding"/>
    <property type="evidence" value="ECO:0007669"/>
    <property type="project" value="UniProtKB-UniRule"/>
</dbReference>
<dbReference type="Gene3D" id="1.10.390.10">
    <property type="entry name" value="Neutral Protease Domain 2"/>
    <property type="match status" value="1"/>
</dbReference>
<dbReference type="Gene3D" id="1.25.50.20">
    <property type="match status" value="1"/>
</dbReference>
<evidence type="ECO:0000256" key="3">
    <source>
        <dbReference type="ARBA" id="ARBA00022438"/>
    </source>
</evidence>
<feature type="transmembrane region" description="Helical" evidence="18">
    <location>
        <begin position="913"/>
        <end position="932"/>
    </location>
</feature>
<dbReference type="GO" id="GO:0006508">
    <property type="term" value="P:proteolysis"/>
    <property type="evidence" value="ECO:0007669"/>
    <property type="project" value="UniProtKB-KW"/>
</dbReference>
<dbReference type="InterPro" id="IPR001930">
    <property type="entry name" value="Peptidase_M1"/>
</dbReference>
<dbReference type="InterPro" id="IPR027268">
    <property type="entry name" value="Peptidase_M4/M1_CTD_sf"/>
</dbReference>
<dbReference type="Pfam" id="PF11838">
    <property type="entry name" value="ERAP1_C"/>
    <property type="match status" value="1"/>
</dbReference>
<keyword evidence="3 18" id="KW-0031">Aminopeptidase</keyword>
<dbReference type="InterPro" id="IPR045357">
    <property type="entry name" value="Aminopeptidase_N-like_N"/>
</dbReference>
<evidence type="ECO:0000256" key="12">
    <source>
        <dbReference type="ARBA" id="ARBA00023136"/>
    </source>
</evidence>
<accession>A0A7E5WAD5</accession>
<evidence type="ECO:0000256" key="10">
    <source>
        <dbReference type="ARBA" id="ARBA00022833"/>
    </source>
</evidence>
<dbReference type="GO" id="GO:0042277">
    <property type="term" value="F:peptide binding"/>
    <property type="evidence" value="ECO:0007669"/>
    <property type="project" value="TreeGrafter"/>
</dbReference>
<feature type="domain" description="Peptidase M1 membrane alanine aminopeptidase" evidence="20">
    <location>
        <begin position="264"/>
        <end position="491"/>
    </location>
</feature>
<comment type="similarity">
    <text evidence="2 18">Belongs to the peptidase M1 family.</text>
</comment>
<organism evidence="23 24">
    <name type="scientific">Trichoplusia ni</name>
    <name type="common">Cabbage looper</name>
    <dbReference type="NCBI Taxonomy" id="7111"/>
    <lineage>
        <taxon>Eukaryota</taxon>
        <taxon>Metazoa</taxon>
        <taxon>Ecdysozoa</taxon>
        <taxon>Arthropoda</taxon>
        <taxon>Hexapoda</taxon>
        <taxon>Insecta</taxon>
        <taxon>Pterygota</taxon>
        <taxon>Neoptera</taxon>
        <taxon>Endopterygota</taxon>
        <taxon>Lepidoptera</taxon>
        <taxon>Glossata</taxon>
        <taxon>Ditrysia</taxon>
        <taxon>Noctuoidea</taxon>
        <taxon>Noctuidae</taxon>
        <taxon>Plusiinae</taxon>
        <taxon>Trichoplusia</taxon>
    </lineage>
</organism>
<evidence type="ECO:0000256" key="19">
    <source>
        <dbReference type="SAM" id="SignalP"/>
    </source>
</evidence>
<dbReference type="Gene3D" id="2.60.40.1730">
    <property type="entry name" value="tricorn interacting facor f3 domain"/>
    <property type="match status" value="1"/>
</dbReference>
<keyword evidence="8 19" id="KW-0732">Signal</keyword>
<dbReference type="GO" id="GO:0005737">
    <property type="term" value="C:cytoplasm"/>
    <property type="evidence" value="ECO:0007669"/>
    <property type="project" value="TreeGrafter"/>
</dbReference>
<evidence type="ECO:0000313" key="23">
    <source>
        <dbReference type="Proteomes" id="UP000322000"/>
    </source>
</evidence>
<evidence type="ECO:0000256" key="8">
    <source>
        <dbReference type="ARBA" id="ARBA00022729"/>
    </source>
</evidence>
<dbReference type="GO" id="GO:0005615">
    <property type="term" value="C:extracellular space"/>
    <property type="evidence" value="ECO:0007669"/>
    <property type="project" value="TreeGrafter"/>
</dbReference>
<keyword evidence="9 18" id="KW-0378">Hydrolase</keyword>
<feature type="chain" id="PRO_5028991127" description="Aminopeptidase" evidence="19">
    <location>
        <begin position="21"/>
        <end position="933"/>
    </location>
</feature>
<feature type="domain" description="ERAP1-like C-terminal" evidence="21">
    <location>
        <begin position="571"/>
        <end position="867"/>
    </location>
</feature>
<dbReference type="PRINTS" id="PR00756">
    <property type="entry name" value="ALADIPTASE"/>
</dbReference>
<evidence type="ECO:0000259" key="22">
    <source>
        <dbReference type="Pfam" id="PF17900"/>
    </source>
</evidence>
<evidence type="ECO:0000256" key="9">
    <source>
        <dbReference type="ARBA" id="ARBA00022801"/>
    </source>
</evidence>
<keyword evidence="5" id="KW-0336">GPI-anchor</keyword>
<keyword evidence="23" id="KW-1185">Reference proteome</keyword>
<gene>
    <name evidence="24" type="primary">LOC113500723</name>
</gene>
<dbReference type="SUPFAM" id="SSF55486">
    <property type="entry name" value="Metalloproteases ('zincins'), catalytic domain"/>
    <property type="match status" value="1"/>
</dbReference>
<feature type="binding site" evidence="16">
    <location>
        <position position="339"/>
    </location>
    <ligand>
        <name>Zn(2+)</name>
        <dbReference type="ChEBI" id="CHEBI:29105"/>
        <note>catalytic</note>
    </ligand>
</feature>
<feature type="signal peptide" evidence="19">
    <location>
        <begin position="1"/>
        <end position="20"/>
    </location>
</feature>
<dbReference type="Gene3D" id="2.60.40.1910">
    <property type="match status" value="1"/>
</dbReference>
<comment type="subcellular location">
    <subcellularLocation>
        <location evidence="1">Cell membrane</location>
        <topology evidence="1">Lipid-anchor</topology>
        <topology evidence="1">GPI-anchor</topology>
    </subcellularLocation>
</comment>
<dbReference type="OrthoDB" id="10031169at2759"/>
<evidence type="ECO:0000256" key="14">
    <source>
        <dbReference type="ARBA" id="ARBA00023288"/>
    </source>
</evidence>
<proteinExistence type="inferred from homology"/>
<dbReference type="GO" id="GO:0043171">
    <property type="term" value="P:peptide catabolic process"/>
    <property type="evidence" value="ECO:0007669"/>
    <property type="project" value="TreeGrafter"/>
</dbReference>
<feature type="binding site" evidence="16">
    <location>
        <position position="335"/>
    </location>
    <ligand>
        <name>Zn(2+)</name>
        <dbReference type="ChEBI" id="CHEBI:29105"/>
        <note>catalytic</note>
    </ligand>
</feature>
<evidence type="ECO:0000259" key="20">
    <source>
        <dbReference type="Pfam" id="PF01433"/>
    </source>
</evidence>
<evidence type="ECO:0000256" key="2">
    <source>
        <dbReference type="ARBA" id="ARBA00010136"/>
    </source>
</evidence>
<evidence type="ECO:0000256" key="17">
    <source>
        <dbReference type="PIRSR" id="PIRSR634016-4"/>
    </source>
</evidence>
<feature type="active site" description="Proton acceptor" evidence="15">
    <location>
        <position position="336"/>
    </location>
</feature>
<reference evidence="24" key="1">
    <citation type="submission" date="2025-08" db="UniProtKB">
        <authorList>
            <consortium name="RefSeq"/>
        </authorList>
    </citation>
    <scope>IDENTIFICATION</scope>
</reference>
<evidence type="ECO:0000256" key="7">
    <source>
        <dbReference type="ARBA" id="ARBA00022723"/>
    </source>
</evidence>
<evidence type="ECO:0000256" key="6">
    <source>
        <dbReference type="ARBA" id="ARBA00022670"/>
    </source>
</evidence>
<dbReference type="FunCoup" id="A0A7E5WAD5">
    <property type="interactions" value="92"/>
</dbReference>
<keyword evidence="18" id="KW-0812">Transmembrane</keyword>
<dbReference type="PANTHER" id="PTHR11533">
    <property type="entry name" value="PROTEASE M1 ZINC METALLOPROTEASE"/>
    <property type="match status" value="1"/>
</dbReference>
<keyword evidence="18" id="KW-1133">Transmembrane helix</keyword>
<protein>
    <recommendedName>
        <fullName evidence="18">Aminopeptidase</fullName>
        <ecNumber evidence="18">3.4.11.-</ecNumber>
    </recommendedName>
</protein>
<dbReference type="GeneID" id="113500723"/>
<dbReference type="Pfam" id="PF17900">
    <property type="entry name" value="Peptidase_M1_N"/>
    <property type="match status" value="1"/>
</dbReference>